<evidence type="ECO:0000313" key="2">
    <source>
        <dbReference type="Proteomes" id="UP000027178"/>
    </source>
</evidence>
<dbReference type="Proteomes" id="UP000027178">
    <property type="component" value="Unassembled WGS sequence"/>
</dbReference>
<dbReference type="HOGENOM" id="CLU_2046520_0_0_11"/>
<sequence>MPKGLLDPLIFVVTRSVEAFHRGGPICSGTVTPDTITWRQLGDIADHVVHKMVIPELRKHRITTPYGYWLWLWPQSATPGWTTAQPAPAIHIAARGFGYFDNGIHANSWWHPGGNPKLKY</sequence>
<dbReference type="AlphaFoldDB" id="A0A066Z2I5"/>
<evidence type="ECO:0000313" key="1">
    <source>
        <dbReference type="EMBL" id="KDN84390.1"/>
    </source>
</evidence>
<accession>A0A066Z2I5</accession>
<keyword evidence="2" id="KW-1185">Reference proteome</keyword>
<dbReference type="OrthoDB" id="3359274at2"/>
<dbReference type="EMBL" id="JNBY01000093">
    <property type="protein sequence ID" value="KDN84390.1"/>
    <property type="molecule type" value="Genomic_DNA"/>
</dbReference>
<dbReference type="RefSeq" id="WP_035864718.1">
    <property type="nucleotide sequence ID" value="NZ_KK853997.1"/>
</dbReference>
<dbReference type="PATRIC" id="fig|1348663.4.peg.4032"/>
<protein>
    <submittedName>
        <fullName evidence="1">Uncharacterized protein</fullName>
    </submittedName>
</protein>
<gene>
    <name evidence="1" type="ORF">KCH_41810</name>
</gene>
<organism evidence="1 2">
    <name type="scientific">Kitasatospora cheerisanensis KCTC 2395</name>
    <dbReference type="NCBI Taxonomy" id="1348663"/>
    <lineage>
        <taxon>Bacteria</taxon>
        <taxon>Bacillati</taxon>
        <taxon>Actinomycetota</taxon>
        <taxon>Actinomycetes</taxon>
        <taxon>Kitasatosporales</taxon>
        <taxon>Streptomycetaceae</taxon>
        <taxon>Kitasatospora</taxon>
    </lineage>
</organism>
<comment type="caution">
    <text evidence="1">The sequence shown here is derived from an EMBL/GenBank/DDBJ whole genome shotgun (WGS) entry which is preliminary data.</text>
</comment>
<reference evidence="1 2" key="1">
    <citation type="submission" date="2014-05" db="EMBL/GenBank/DDBJ databases">
        <title>Draft Genome Sequence of Kitasatospora cheerisanensis KCTC 2395.</title>
        <authorList>
            <person name="Nam D.H."/>
        </authorList>
    </citation>
    <scope>NUCLEOTIDE SEQUENCE [LARGE SCALE GENOMIC DNA]</scope>
    <source>
        <strain evidence="1 2">KCTC 2395</strain>
    </source>
</reference>
<proteinExistence type="predicted"/>
<name>A0A066Z2I5_9ACTN</name>